<organism evidence="1 2">
    <name type="scientific">Prevotella veroralis F0319</name>
    <dbReference type="NCBI Taxonomy" id="649761"/>
    <lineage>
        <taxon>Bacteria</taxon>
        <taxon>Pseudomonadati</taxon>
        <taxon>Bacteroidota</taxon>
        <taxon>Bacteroidia</taxon>
        <taxon>Bacteroidales</taxon>
        <taxon>Prevotellaceae</taxon>
        <taxon>Prevotella</taxon>
    </lineage>
</organism>
<dbReference type="AlphaFoldDB" id="C9MS39"/>
<comment type="caution">
    <text evidence="1">The sequence shown here is derived from an EMBL/GenBank/DDBJ whole genome shotgun (WGS) entry which is preliminary data.</text>
</comment>
<accession>C9MS39</accession>
<keyword evidence="2" id="KW-1185">Reference proteome</keyword>
<reference evidence="1 2" key="1">
    <citation type="submission" date="2009-09" db="EMBL/GenBank/DDBJ databases">
        <authorList>
            <person name="Weinstock G."/>
            <person name="Sodergren E."/>
            <person name="Clifton S."/>
            <person name="Fulton L."/>
            <person name="Fulton B."/>
            <person name="Courtney L."/>
            <person name="Fronick C."/>
            <person name="Harrison M."/>
            <person name="Strong C."/>
            <person name="Farmer C."/>
            <person name="Delahaunty K."/>
            <person name="Markovic C."/>
            <person name="Hall O."/>
            <person name="Minx P."/>
            <person name="Tomlinson C."/>
            <person name="Mitreva M."/>
            <person name="Nelson J."/>
            <person name="Hou S."/>
            <person name="Wollam A."/>
            <person name="Pepin K.H."/>
            <person name="Johnson M."/>
            <person name="Bhonagiri V."/>
            <person name="Nash W.E."/>
            <person name="Warren W."/>
            <person name="Chinwalla A."/>
            <person name="Mardis E.R."/>
            <person name="Wilson R.K."/>
        </authorList>
    </citation>
    <scope>NUCLEOTIDE SEQUENCE [LARGE SCALE GENOMIC DNA]</scope>
    <source>
        <strain evidence="1 2">F0319</strain>
    </source>
</reference>
<dbReference type="HOGENOM" id="CLU_2808900_0_0_10"/>
<dbReference type="EMBL" id="ACVA01000058">
    <property type="protein sequence ID" value="EEX17699.1"/>
    <property type="molecule type" value="Genomic_DNA"/>
</dbReference>
<dbReference type="Proteomes" id="UP000003327">
    <property type="component" value="Unassembled WGS sequence"/>
</dbReference>
<protein>
    <submittedName>
        <fullName evidence="1">Uncharacterized protein</fullName>
    </submittedName>
</protein>
<proteinExistence type="predicted"/>
<evidence type="ECO:0000313" key="2">
    <source>
        <dbReference type="Proteomes" id="UP000003327"/>
    </source>
</evidence>
<sequence>MGIFFLFFILYKYLIKEVLHVNKDFSFLKTSFNSVSKSIVSIINVVAEKLFKEQYSLITNDLLRFTQ</sequence>
<evidence type="ECO:0000313" key="1">
    <source>
        <dbReference type="EMBL" id="EEX17699.1"/>
    </source>
</evidence>
<gene>
    <name evidence="1" type="ORF">HMPREF0973_02452</name>
</gene>
<name>C9MS39_9BACT</name>